<dbReference type="EMBL" id="GBXM01036303">
    <property type="protein sequence ID" value="JAH72274.1"/>
    <property type="molecule type" value="Transcribed_RNA"/>
</dbReference>
<accession>A0A0E9UQI9</accession>
<protein>
    <submittedName>
        <fullName evidence="1">Uncharacterized protein</fullName>
    </submittedName>
</protein>
<name>A0A0E9UQI9_ANGAN</name>
<proteinExistence type="predicted"/>
<evidence type="ECO:0000313" key="1">
    <source>
        <dbReference type="EMBL" id="JAH68087.1"/>
    </source>
</evidence>
<dbReference type="EMBL" id="GBXM01040490">
    <property type="protein sequence ID" value="JAH68087.1"/>
    <property type="molecule type" value="Transcribed_RNA"/>
</dbReference>
<organism evidence="1">
    <name type="scientific">Anguilla anguilla</name>
    <name type="common">European freshwater eel</name>
    <name type="synonym">Muraena anguilla</name>
    <dbReference type="NCBI Taxonomy" id="7936"/>
    <lineage>
        <taxon>Eukaryota</taxon>
        <taxon>Metazoa</taxon>
        <taxon>Chordata</taxon>
        <taxon>Craniata</taxon>
        <taxon>Vertebrata</taxon>
        <taxon>Euteleostomi</taxon>
        <taxon>Actinopterygii</taxon>
        <taxon>Neopterygii</taxon>
        <taxon>Teleostei</taxon>
        <taxon>Anguilliformes</taxon>
        <taxon>Anguillidae</taxon>
        <taxon>Anguilla</taxon>
    </lineage>
</organism>
<sequence length="18" mass="2174">MPHPHERIVIFRKLQNSA</sequence>
<reference evidence="1" key="1">
    <citation type="submission" date="2014-11" db="EMBL/GenBank/DDBJ databases">
        <authorList>
            <person name="Amaro Gonzalez C."/>
        </authorList>
    </citation>
    <scope>NUCLEOTIDE SEQUENCE</scope>
</reference>
<reference evidence="1" key="2">
    <citation type="journal article" date="2015" name="Fish Shellfish Immunol.">
        <title>Early steps in the European eel (Anguilla anguilla)-Vibrio vulnificus interaction in the gills: Role of the RtxA13 toxin.</title>
        <authorList>
            <person name="Callol A."/>
            <person name="Pajuelo D."/>
            <person name="Ebbesson L."/>
            <person name="Teles M."/>
            <person name="MacKenzie S."/>
            <person name="Amaro C."/>
        </authorList>
    </citation>
    <scope>NUCLEOTIDE SEQUENCE</scope>
</reference>
<dbReference type="AlphaFoldDB" id="A0A0E9UQI9"/>